<dbReference type="Pfam" id="PF00884">
    <property type="entry name" value="Sulfatase"/>
    <property type="match status" value="1"/>
</dbReference>
<dbReference type="HOGENOM" id="CLU_028667_0_0_9"/>
<evidence type="ECO:0000256" key="5">
    <source>
        <dbReference type="ARBA" id="ARBA00022989"/>
    </source>
</evidence>
<comment type="pathway">
    <text evidence="2">Cell wall biogenesis; lipoteichoic acid biosynthesis.</text>
</comment>
<dbReference type="AlphaFoldDB" id="E2ZCL5"/>
<dbReference type="GO" id="GO:0005886">
    <property type="term" value="C:plasma membrane"/>
    <property type="evidence" value="ECO:0007669"/>
    <property type="project" value="UniProtKB-SubCell"/>
</dbReference>
<feature type="transmembrane region" description="Helical" evidence="7">
    <location>
        <begin position="15"/>
        <end position="34"/>
    </location>
</feature>
<dbReference type="OrthoDB" id="9777768at2"/>
<feature type="transmembrane region" description="Helical" evidence="7">
    <location>
        <begin position="143"/>
        <end position="163"/>
    </location>
</feature>
<keyword evidence="5 7" id="KW-1133">Transmembrane helix</keyword>
<accession>E2ZCL5</accession>
<feature type="transmembrane region" description="Helical" evidence="7">
    <location>
        <begin position="82"/>
        <end position="103"/>
    </location>
</feature>
<dbReference type="EC" id="3.1.6.-" evidence="9"/>
<keyword evidence="6 7" id="KW-0472">Membrane</keyword>
<dbReference type="EMBL" id="AECS01000037">
    <property type="protein sequence ID" value="EFQ03786.1"/>
    <property type="molecule type" value="Genomic_DNA"/>
</dbReference>
<keyword evidence="9" id="KW-0378">Hydrolase</keyword>
<evidence type="ECO:0000313" key="9">
    <source>
        <dbReference type="EMBL" id="EFQ03786.1"/>
    </source>
</evidence>
<feature type="transmembrane region" description="Helical" evidence="7">
    <location>
        <begin position="55"/>
        <end position="76"/>
    </location>
</feature>
<dbReference type="InterPro" id="IPR000917">
    <property type="entry name" value="Sulfatase_N"/>
</dbReference>
<name>E2ZCL5_9FIRM</name>
<evidence type="ECO:0000259" key="8">
    <source>
        <dbReference type="Pfam" id="PF00884"/>
    </source>
</evidence>
<keyword evidence="4 7" id="KW-0812">Transmembrane</keyword>
<dbReference type="Gene3D" id="3.40.720.10">
    <property type="entry name" value="Alkaline Phosphatase, subunit A"/>
    <property type="match status" value="1"/>
</dbReference>
<evidence type="ECO:0000256" key="3">
    <source>
        <dbReference type="ARBA" id="ARBA00022475"/>
    </source>
</evidence>
<comment type="subcellular location">
    <subcellularLocation>
        <location evidence="1">Cell membrane</location>
        <topology evidence="1">Multi-pass membrane protein</topology>
    </subcellularLocation>
</comment>
<evidence type="ECO:0000256" key="6">
    <source>
        <dbReference type="ARBA" id="ARBA00023136"/>
    </source>
</evidence>
<dbReference type="STRING" id="706434.HMPREF9429_00967"/>
<evidence type="ECO:0000256" key="7">
    <source>
        <dbReference type="SAM" id="Phobius"/>
    </source>
</evidence>
<evidence type="ECO:0000256" key="1">
    <source>
        <dbReference type="ARBA" id="ARBA00004651"/>
    </source>
</evidence>
<organism evidence="9 10">
    <name type="scientific">Megasphaera micronuciformis F0359</name>
    <dbReference type="NCBI Taxonomy" id="706434"/>
    <lineage>
        <taxon>Bacteria</taxon>
        <taxon>Bacillati</taxon>
        <taxon>Bacillota</taxon>
        <taxon>Negativicutes</taxon>
        <taxon>Veillonellales</taxon>
        <taxon>Veillonellaceae</taxon>
        <taxon>Megasphaera</taxon>
    </lineage>
</organism>
<feature type="domain" description="Sulfatase N-terminal" evidence="8">
    <location>
        <begin position="292"/>
        <end position="580"/>
    </location>
</feature>
<evidence type="ECO:0000313" key="10">
    <source>
        <dbReference type="Proteomes" id="UP000003195"/>
    </source>
</evidence>
<proteinExistence type="predicted"/>
<dbReference type="SUPFAM" id="SSF53649">
    <property type="entry name" value="Alkaline phosphatase-like"/>
    <property type="match status" value="1"/>
</dbReference>
<comment type="caution">
    <text evidence="9">The sequence shown here is derived from an EMBL/GenBank/DDBJ whole genome shotgun (WGS) entry which is preliminary data.</text>
</comment>
<dbReference type="eggNOG" id="COG1368">
    <property type="taxonomic scope" value="Bacteria"/>
</dbReference>
<gene>
    <name evidence="9" type="ORF">HMPREF9429_00967</name>
</gene>
<dbReference type="PANTHER" id="PTHR47371">
    <property type="entry name" value="LIPOTEICHOIC ACID SYNTHASE"/>
    <property type="match status" value="1"/>
</dbReference>
<feature type="transmembrane region" description="Helical" evidence="7">
    <location>
        <begin position="178"/>
        <end position="198"/>
    </location>
</feature>
<reference evidence="9 10" key="1">
    <citation type="submission" date="2010-08" db="EMBL/GenBank/DDBJ databases">
        <authorList>
            <person name="Weinstock G."/>
            <person name="Sodergren E."/>
            <person name="Clifton S."/>
            <person name="Fulton L."/>
            <person name="Fulton B."/>
            <person name="Courtney L."/>
            <person name="Fronick C."/>
            <person name="Harrison M."/>
            <person name="Strong C."/>
            <person name="Farmer C."/>
            <person name="Delahaunty K."/>
            <person name="Markovic C."/>
            <person name="Hall O."/>
            <person name="Minx P."/>
            <person name="Tomlinson C."/>
            <person name="Mitreva M."/>
            <person name="Hou S."/>
            <person name="Chen J."/>
            <person name="Wollam A."/>
            <person name="Pepin K.H."/>
            <person name="Johnson M."/>
            <person name="Bhonagiri V."/>
            <person name="Zhang X."/>
            <person name="Suruliraj S."/>
            <person name="Warren W."/>
            <person name="Chinwalla A."/>
            <person name="Mardis E.R."/>
            <person name="Wilson R.K."/>
        </authorList>
    </citation>
    <scope>NUCLEOTIDE SEQUENCE [LARGE SCALE GENOMIC DNA]</scope>
    <source>
        <strain evidence="9 10">F0359</strain>
    </source>
</reference>
<dbReference type="CDD" id="cd16015">
    <property type="entry name" value="LTA_synthase"/>
    <property type="match status" value="1"/>
</dbReference>
<evidence type="ECO:0000256" key="4">
    <source>
        <dbReference type="ARBA" id="ARBA00022692"/>
    </source>
</evidence>
<dbReference type="Proteomes" id="UP000003195">
    <property type="component" value="Unassembled WGS sequence"/>
</dbReference>
<dbReference type="InterPro" id="IPR050448">
    <property type="entry name" value="OpgB/LTA_synthase_biosynth"/>
</dbReference>
<keyword evidence="3" id="KW-1003">Cell membrane</keyword>
<dbReference type="PANTHER" id="PTHR47371:SF3">
    <property type="entry name" value="PHOSPHOGLYCEROL TRANSFERASE I"/>
    <property type="match status" value="1"/>
</dbReference>
<protein>
    <submittedName>
        <fullName evidence="9">Arylsulfatase</fullName>
        <ecNumber evidence="9">3.1.6.-</ecNumber>
    </submittedName>
</protein>
<evidence type="ECO:0000256" key="2">
    <source>
        <dbReference type="ARBA" id="ARBA00004936"/>
    </source>
</evidence>
<keyword evidence="10" id="KW-1185">Reference proteome</keyword>
<dbReference type="RefSeq" id="WP_006942029.1">
    <property type="nucleotide sequence ID" value="NZ_GL538208.1"/>
</dbReference>
<dbReference type="InterPro" id="IPR017850">
    <property type="entry name" value="Alkaline_phosphatase_core_sf"/>
</dbReference>
<sequence length="681" mass="78080">MGEQFFLSLQQNIKLFFWLPILCAIFRAAFIVGYHPYQKLDDKWAIIRKCFSFGFWWGMDVNAYQLLILFFVATIPGLFIVGYAYTAALIVNTIVSILVYAAFAGKIIFYKHFNDTYNYMVHYGNHADKKNLIDIFFNQDKGAYVLLGILPVGIMSYGGSWVLSKIPNIPYPYFESSIVEGISAFGFLLLYVLIYYWFHFGGTLNHRNKPEWDTVPTIVKEDIFFAKATIDDLEALKLVRKNPLQPEQIKSDEELMQEIDCIMPDSTWRQLNNPLEAFKRTAKGSRISGPHHIFLIVGESIPQWSMDPLYMSLNICPGLRAFASDAHTVCVPNFLPAGNVSRPSISSLMSGVYDSGMELNEKETFWNHTLPTALPAQMKKLGYQTIYWYGGNSSSGNFTKYGKAQGFDRIENAVDFCGSDAPRTWLGVYDHVFLEKTAELILDIHEPTFHFIYTTTNHGPYKLEDKYLDFDATRDLRGVGNDILNRKNLNKELATYKYCDKAIFDFVTRMKKKFPDSLFIVTGDHSSLFGELHNTSFLRRDYTVRERFNTVFYMQHPELLQSSFTAVTGTHLSLIPTLIEAVAPKGFGYYSVLPSLFEQQPDVQVTPYQWITENMVGDIREDYGQLNEYTAETAEYIRPVDSHQKEANAWRSLAVWLMNHYAKLDRGDNNGNTVSHYSGQK</sequence>
<dbReference type="GO" id="GO:0016787">
    <property type="term" value="F:hydrolase activity"/>
    <property type="evidence" value="ECO:0007669"/>
    <property type="project" value="UniProtKB-KW"/>
</dbReference>